<dbReference type="InterPro" id="IPR043502">
    <property type="entry name" value="DNA/RNA_pol_sf"/>
</dbReference>
<dbReference type="InParanoid" id="A0A7I4BAP4"/>
<keyword evidence="3" id="KW-1185">Reference proteome</keyword>
<dbReference type="InterPro" id="IPR053134">
    <property type="entry name" value="RNA-dir_DNA_polymerase"/>
</dbReference>
<accession>A0A7I4BAP4</accession>
<keyword evidence="1" id="KW-0812">Transmembrane</keyword>
<reference evidence="2" key="3">
    <citation type="submission" date="2020-12" db="UniProtKB">
        <authorList>
            <consortium name="EnsemblPlants"/>
        </authorList>
    </citation>
    <scope>IDENTIFICATION</scope>
</reference>
<reference evidence="2 3" key="1">
    <citation type="journal article" date="2008" name="Science">
        <title>The Physcomitrella genome reveals evolutionary insights into the conquest of land by plants.</title>
        <authorList>
            <person name="Rensing S."/>
            <person name="Lang D."/>
            <person name="Zimmer A."/>
            <person name="Terry A."/>
            <person name="Salamov A."/>
            <person name="Shapiro H."/>
            <person name="Nishiyama T."/>
            <person name="Perroud P.-F."/>
            <person name="Lindquist E."/>
            <person name="Kamisugi Y."/>
            <person name="Tanahashi T."/>
            <person name="Sakakibara K."/>
            <person name="Fujita T."/>
            <person name="Oishi K."/>
            <person name="Shin-I T."/>
            <person name="Kuroki Y."/>
            <person name="Toyoda A."/>
            <person name="Suzuki Y."/>
            <person name="Hashimoto A."/>
            <person name="Yamaguchi K."/>
            <person name="Sugano A."/>
            <person name="Kohara Y."/>
            <person name="Fujiyama A."/>
            <person name="Anterola A."/>
            <person name="Aoki S."/>
            <person name="Ashton N."/>
            <person name="Barbazuk W.B."/>
            <person name="Barker E."/>
            <person name="Bennetzen J."/>
            <person name="Bezanilla M."/>
            <person name="Blankenship R."/>
            <person name="Cho S.H."/>
            <person name="Dutcher S."/>
            <person name="Estelle M."/>
            <person name="Fawcett J.A."/>
            <person name="Gundlach H."/>
            <person name="Hanada K."/>
            <person name="Heyl A."/>
            <person name="Hicks K.A."/>
            <person name="Hugh J."/>
            <person name="Lohr M."/>
            <person name="Mayer K."/>
            <person name="Melkozernov A."/>
            <person name="Murata T."/>
            <person name="Nelson D."/>
            <person name="Pils B."/>
            <person name="Prigge M."/>
            <person name="Reiss B."/>
            <person name="Renner T."/>
            <person name="Rombauts S."/>
            <person name="Rushton P."/>
            <person name="Sanderfoot A."/>
            <person name="Schween G."/>
            <person name="Shiu S.-H."/>
            <person name="Stueber K."/>
            <person name="Theodoulou F.L."/>
            <person name="Tu H."/>
            <person name="Van de Peer Y."/>
            <person name="Verrier P.J."/>
            <person name="Waters E."/>
            <person name="Wood A."/>
            <person name="Yang L."/>
            <person name="Cove D."/>
            <person name="Cuming A."/>
            <person name="Hasebe M."/>
            <person name="Lucas S."/>
            <person name="Mishler D.B."/>
            <person name="Reski R."/>
            <person name="Grigoriev I."/>
            <person name="Quatrano R.S."/>
            <person name="Boore J.L."/>
        </authorList>
    </citation>
    <scope>NUCLEOTIDE SEQUENCE [LARGE SCALE GENOMIC DNA]</scope>
    <source>
        <strain evidence="2 3">cv. Gransden 2004</strain>
    </source>
</reference>
<dbReference type="AlphaFoldDB" id="A0A7I4BAP4"/>
<dbReference type="SUPFAM" id="SSF56672">
    <property type="entry name" value="DNA/RNA polymerases"/>
    <property type="match status" value="1"/>
</dbReference>
<proteinExistence type="predicted"/>
<evidence type="ECO:0000313" key="2">
    <source>
        <dbReference type="EnsemblPlants" id="Pp3c17_12480V3.1"/>
    </source>
</evidence>
<sequence length="91" mass="10626">MALDKMAILKVELDRLLEGGFIVPVTNMLWVSPIVVVPKKWRICKNYKTFNRLITKGRQPISFIDQELDKVLAMTWFPFVMGMPDNTKRRS</sequence>
<dbReference type="EnsemblPlants" id="Pp3c17_12480V3.1">
    <property type="protein sequence ID" value="Pp3c17_12480V3.1"/>
    <property type="gene ID" value="Pp3c17_12480"/>
</dbReference>
<dbReference type="PANTHER" id="PTHR24559:SF444">
    <property type="entry name" value="REVERSE TRANSCRIPTASE DOMAIN-CONTAINING PROTEIN"/>
    <property type="match status" value="1"/>
</dbReference>
<dbReference type="Gramene" id="Pp3c17_12480V3.1">
    <property type="protein sequence ID" value="Pp3c17_12480V3.1"/>
    <property type="gene ID" value="Pp3c17_12480"/>
</dbReference>
<dbReference type="Proteomes" id="UP000006727">
    <property type="component" value="Chromosome 17"/>
</dbReference>
<reference evidence="2 3" key="2">
    <citation type="journal article" date="2018" name="Plant J.">
        <title>The Physcomitrella patens chromosome-scale assembly reveals moss genome structure and evolution.</title>
        <authorList>
            <person name="Lang D."/>
            <person name="Ullrich K.K."/>
            <person name="Murat F."/>
            <person name="Fuchs J."/>
            <person name="Jenkins J."/>
            <person name="Haas F.B."/>
            <person name="Piednoel M."/>
            <person name="Gundlach H."/>
            <person name="Van Bel M."/>
            <person name="Meyberg R."/>
            <person name="Vives C."/>
            <person name="Morata J."/>
            <person name="Symeonidi A."/>
            <person name="Hiss M."/>
            <person name="Muchero W."/>
            <person name="Kamisugi Y."/>
            <person name="Saleh O."/>
            <person name="Blanc G."/>
            <person name="Decker E.L."/>
            <person name="van Gessel N."/>
            <person name="Grimwood J."/>
            <person name="Hayes R.D."/>
            <person name="Graham S.W."/>
            <person name="Gunter L.E."/>
            <person name="McDaniel S.F."/>
            <person name="Hoernstein S.N.W."/>
            <person name="Larsson A."/>
            <person name="Li F.W."/>
            <person name="Perroud P.F."/>
            <person name="Phillips J."/>
            <person name="Ranjan P."/>
            <person name="Rokshar D.S."/>
            <person name="Rothfels C.J."/>
            <person name="Schneider L."/>
            <person name="Shu S."/>
            <person name="Stevenson D.W."/>
            <person name="Thummler F."/>
            <person name="Tillich M."/>
            <person name="Villarreal Aguilar J.C."/>
            <person name="Widiez T."/>
            <person name="Wong G.K."/>
            <person name="Wymore A."/>
            <person name="Zhang Y."/>
            <person name="Zimmer A.D."/>
            <person name="Quatrano R.S."/>
            <person name="Mayer K.F.X."/>
            <person name="Goodstein D."/>
            <person name="Casacuberta J.M."/>
            <person name="Vandepoele K."/>
            <person name="Reski R."/>
            <person name="Cuming A.C."/>
            <person name="Tuskan G.A."/>
            <person name="Maumus F."/>
            <person name="Salse J."/>
            <person name="Schmutz J."/>
            <person name="Rensing S.A."/>
        </authorList>
    </citation>
    <scope>NUCLEOTIDE SEQUENCE [LARGE SCALE GENOMIC DNA]</scope>
    <source>
        <strain evidence="2 3">cv. Gransden 2004</strain>
    </source>
</reference>
<evidence type="ECO:0000256" key="1">
    <source>
        <dbReference type="SAM" id="Phobius"/>
    </source>
</evidence>
<organism evidence="2 3">
    <name type="scientific">Physcomitrium patens</name>
    <name type="common">Spreading-leaved earth moss</name>
    <name type="synonym">Physcomitrella patens</name>
    <dbReference type="NCBI Taxonomy" id="3218"/>
    <lineage>
        <taxon>Eukaryota</taxon>
        <taxon>Viridiplantae</taxon>
        <taxon>Streptophyta</taxon>
        <taxon>Embryophyta</taxon>
        <taxon>Bryophyta</taxon>
        <taxon>Bryophytina</taxon>
        <taxon>Bryopsida</taxon>
        <taxon>Funariidae</taxon>
        <taxon>Funariales</taxon>
        <taxon>Funariaceae</taxon>
        <taxon>Physcomitrium</taxon>
    </lineage>
</organism>
<dbReference type="Gene3D" id="3.10.10.10">
    <property type="entry name" value="HIV Type 1 Reverse Transcriptase, subunit A, domain 1"/>
    <property type="match status" value="1"/>
</dbReference>
<evidence type="ECO:0000313" key="3">
    <source>
        <dbReference type="Proteomes" id="UP000006727"/>
    </source>
</evidence>
<feature type="transmembrane region" description="Helical" evidence="1">
    <location>
        <begin position="20"/>
        <end position="38"/>
    </location>
</feature>
<keyword evidence="1" id="KW-1133">Transmembrane helix</keyword>
<keyword evidence="1" id="KW-0472">Membrane</keyword>
<name>A0A7I4BAP4_PHYPA</name>
<dbReference type="EMBL" id="ABEU02000017">
    <property type="status" value="NOT_ANNOTATED_CDS"/>
    <property type="molecule type" value="Genomic_DNA"/>
</dbReference>
<protein>
    <submittedName>
        <fullName evidence="2">Uncharacterized protein</fullName>
    </submittedName>
</protein>
<dbReference type="PANTHER" id="PTHR24559">
    <property type="entry name" value="TRANSPOSON TY3-I GAG-POL POLYPROTEIN"/>
    <property type="match status" value="1"/>
</dbReference>